<evidence type="ECO:0000256" key="1">
    <source>
        <dbReference type="SAM" id="SignalP"/>
    </source>
</evidence>
<sequence>MTRRSRAIWALLPAAAVLTACAGPPVAPDAGSPTPSLTVSAPASPTGLPADAKEIAAWAAIALPEDRPGGAGWSAQGSGRIGPDGAGIDLGDVTGRTEAVIACQSADGSPVSVQAGGEAVEVPCTPAGGAPVAATAVVVDAPATEWEVSATADAVFAYAIRPFTEPGS</sequence>
<feature type="signal peptide" evidence="1">
    <location>
        <begin position="1"/>
        <end position="22"/>
    </location>
</feature>
<keyword evidence="3" id="KW-1185">Reference proteome</keyword>
<organism evidence="2 3">
    <name type="scientific">Microbacterium wangchenii</name>
    <dbReference type="NCBI Taxonomy" id="2541726"/>
    <lineage>
        <taxon>Bacteria</taxon>
        <taxon>Bacillati</taxon>
        <taxon>Actinomycetota</taxon>
        <taxon>Actinomycetes</taxon>
        <taxon>Micrococcales</taxon>
        <taxon>Microbacteriaceae</taxon>
        <taxon>Microbacterium</taxon>
    </lineage>
</organism>
<gene>
    <name evidence="2" type="ORF">E4K62_17725</name>
</gene>
<proteinExistence type="predicted"/>
<keyword evidence="1" id="KW-0732">Signal</keyword>
<dbReference type="Proteomes" id="UP000295748">
    <property type="component" value="Chromosome"/>
</dbReference>
<name>A0ABX5SYM4_9MICO</name>
<evidence type="ECO:0000313" key="2">
    <source>
        <dbReference type="EMBL" id="QBR90357.1"/>
    </source>
</evidence>
<dbReference type="PROSITE" id="PS51257">
    <property type="entry name" value="PROKAR_LIPOPROTEIN"/>
    <property type="match status" value="1"/>
</dbReference>
<evidence type="ECO:0000313" key="3">
    <source>
        <dbReference type="Proteomes" id="UP000295748"/>
    </source>
</evidence>
<feature type="chain" id="PRO_5046444224" evidence="1">
    <location>
        <begin position="23"/>
        <end position="168"/>
    </location>
</feature>
<reference evidence="2 3" key="1">
    <citation type="submission" date="2019-03" db="EMBL/GenBank/DDBJ databases">
        <authorList>
            <person name="Dong K."/>
        </authorList>
    </citation>
    <scope>NUCLEOTIDE SEQUENCE [LARGE SCALE GENOMIC DNA]</scope>
    <source>
        <strain evidence="3">dk512</strain>
    </source>
</reference>
<accession>A0ABX5SYM4</accession>
<dbReference type="RefSeq" id="WP_135070179.1">
    <property type="nucleotide sequence ID" value="NZ_CP038266.1"/>
</dbReference>
<dbReference type="EMBL" id="CP038266">
    <property type="protein sequence ID" value="QBR90357.1"/>
    <property type="molecule type" value="Genomic_DNA"/>
</dbReference>
<protein>
    <submittedName>
        <fullName evidence="2">Uncharacterized protein</fullName>
    </submittedName>
</protein>